<organism evidence="5 6">
    <name type="scientific">bacterium (Candidatus Gribaldobacteria) CG07_land_8_20_14_0_80_33_18</name>
    <dbReference type="NCBI Taxonomy" id="2014272"/>
    <lineage>
        <taxon>Bacteria</taxon>
        <taxon>Candidatus Gribaldobacteria</taxon>
    </lineage>
</organism>
<dbReference type="Pfam" id="PF00984">
    <property type="entry name" value="UDPG_MGDP_dh"/>
    <property type="match status" value="1"/>
</dbReference>
<dbReference type="GO" id="GO:0016616">
    <property type="term" value="F:oxidoreductase activity, acting on the CH-OH group of donors, NAD or NADP as acceptor"/>
    <property type="evidence" value="ECO:0007669"/>
    <property type="project" value="InterPro"/>
</dbReference>
<keyword evidence="1" id="KW-0560">Oxidoreductase</keyword>
<evidence type="ECO:0000259" key="4">
    <source>
        <dbReference type="SMART" id="SM00984"/>
    </source>
</evidence>
<evidence type="ECO:0000313" key="5">
    <source>
        <dbReference type="EMBL" id="PIU46874.1"/>
    </source>
</evidence>
<dbReference type="SUPFAM" id="SSF52413">
    <property type="entry name" value="UDP-glucose/GDP-mannose dehydrogenase C-terminal domain"/>
    <property type="match status" value="1"/>
</dbReference>
<name>A0A2M6Z396_9BACT</name>
<dbReference type="SMART" id="SM00984">
    <property type="entry name" value="UDPG_MGDP_dh_C"/>
    <property type="match status" value="1"/>
</dbReference>
<sequence length="436" mass="49818">MTLEKLIKNKKAKVAIIGMGYVGLPHAIEIAKAGFFVFGIDISKQRVASLNKGKSYIDDVSAQDLKEIIKAKKFKAFSDFKSLKTSDIAIICVPTPLDKNKIPDLSYIKNSAEKIKKHFHKNELIILESTTYPGTTEEVLLPMFEENGFKVGKDFYLAFAPEHIDPGRKMPLADISKVVGGVTKECTQLTKLFYQQFLKYVHPVSSPRAAEMTKILENTYRLVNISMINELALLCGKMGIDIWEVIEAAKTKPYGFQAFYPSAKVGGHCIPLDPFYLSWKAKEYNFWTRFIELAGEINEQMPHFTITKVMTFLNRHKKPINGSKILVWGVTYKKDIADPRESAAYEIIPDLIKKGAKIDYFDPYVKEFNLNHEFQKKPKLVLKSIKYNQAVLKNYDLVLILTDHSGFNYEEIAKKAKLVVDTRNAIKSRKYKNVYW</sequence>
<dbReference type="Pfam" id="PF03720">
    <property type="entry name" value="UDPG_MGDP_dh_C"/>
    <property type="match status" value="1"/>
</dbReference>
<accession>A0A2M6Z396</accession>
<dbReference type="InterPro" id="IPR014026">
    <property type="entry name" value="UDP-Glc/GDP-Man_DH_dimer"/>
</dbReference>
<keyword evidence="2" id="KW-0520">NAD</keyword>
<proteinExistence type="inferred from homology"/>
<evidence type="ECO:0000256" key="1">
    <source>
        <dbReference type="ARBA" id="ARBA00023002"/>
    </source>
</evidence>
<dbReference type="Gene3D" id="3.40.50.720">
    <property type="entry name" value="NAD(P)-binding Rossmann-like Domain"/>
    <property type="match status" value="2"/>
</dbReference>
<dbReference type="InterPro" id="IPR028359">
    <property type="entry name" value="UDP_ManNAc/GlcNAc_DH"/>
</dbReference>
<dbReference type="InterPro" id="IPR036291">
    <property type="entry name" value="NAD(P)-bd_dom_sf"/>
</dbReference>
<dbReference type="GO" id="GO:0016628">
    <property type="term" value="F:oxidoreductase activity, acting on the CH-CH group of donors, NAD or NADP as acceptor"/>
    <property type="evidence" value="ECO:0007669"/>
    <property type="project" value="InterPro"/>
</dbReference>
<dbReference type="PIRSF" id="PIRSF000124">
    <property type="entry name" value="UDPglc_GDPman_dh"/>
    <property type="match status" value="1"/>
</dbReference>
<gene>
    <name evidence="5" type="ORF">COS93_01480</name>
</gene>
<dbReference type="Pfam" id="PF03721">
    <property type="entry name" value="UDPG_MGDP_dh_N"/>
    <property type="match status" value="1"/>
</dbReference>
<dbReference type="InterPro" id="IPR008927">
    <property type="entry name" value="6-PGluconate_DH-like_C_sf"/>
</dbReference>
<dbReference type="InterPro" id="IPR014027">
    <property type="entry name" value="UDP-Glc/GDP-Man_DH_C"/>
</dbReference>
<dbReference type="EMBL" id="PEWP01000026">
    <property type="protein sequence ID" value="PIU46874.1"/>
    <property type="molecule type" value="Genomic_DNA"/>
</dbReference>
<dbReference type="InterPro" id="IPR017476">
    <property type="entry name" value="UDP-Glc/GDP-Man"/>
</dbReference>
<dbReference type="NCBIfam" id="TIGR03026">
    <property type="entry name" value="NDP-sugDHase"/>
    <property type="match status" value="1"/>
</dbReference>
<reference evidence="6" key="1">
    <citation type="submission" date="2017-09" db="EMBL/GenBank/DDBJ databases">
        <title>Depth-based differentiation of microbial function through sediment-hosted aquifers and enrichment of novel symbionts in the deep terrestrial subsurface.</title>
        <authorList>
            <person name="Probst A.J."/>
            <person name="Ladd B."/>
            <person name="Jarett J.K."/>
            <person name="Geller-Mcgrath D.E."/>
            <person name="Sieber C.M.K."/>
            <person name="Emerson J.B."/>
            <person name="Anantharaman K."/>
            <person name="Thomas B.C."/>
            <person name="Malmstrom R."/>
            <person name="Stieglmeier M."/>
            <person name="Klingl A."/>
            <person name="Woyke T."/>
            <person name="Ryan C.M."/>
            <person name="Banfield J.F."/>
        </authorList>
    </citation>
    <scope>NUCLEOTIDE SEQUENCE [LARGE SCALE GENOMIC DNA]</scope>
</reference>
<dbReference type="PANTHER" id="PTHR43491">
    <property type="entry name" value="UDP-N-ACETYL-D-MANNOSAMINE DEHYDROGENASE"/>
    <property type="match status" value="1"/>
</dbReference>
<dbReference type="GO" id="GO:0000271">
    <property type="term" value="P:polysaccharide biosynthetic process"/>
    <property type="evidence" value="ECO:0007669"/>
    <property type="project" value="InterPro"/>
</dbReference>
<protein>
    <submittedName>
        <fullName evidence="5">UDP-N-acetyl-D-glucosamine dehydrogenase</fullName>
    </submittedName>
</protein>
<dbReference type="GO" id="GO:0051287">
    <property type="term" value="F:NAD binding"/>
    <property type="evidence" value="ECO:0007669"/>
    <property type="project" value="InterPro"/>
</dbReference>
<dbReference type="SUPFAM" id="SSF51735">
    <property type="entry name" value="NAD(P)-binding Rossmann-fold domains"/>
    <property type="match status" value="1"/>
</dbReference>
<feature type="domain" description="UDP-glucose/GDP-mannose dehydrogenase C-terminal" evidence="4">
    <location>
        <begin position="326"/>
        <end position="428"/>
    </location>
</feature>
<comment type="caution">
    <text evidence="5">The sequence shown here is derived from an EMBL/GenBank/DDBJ whole genome shotgun (WGS) entry which is preliminary data.</text>
</comment>
<dbReference type="SUPFAM" id="SSF48179">
    <property type="entry name" value="6-phosphogluconate dehydrogenase C-terminal domain-like"/>
    <property type="match status" value="1"/>
</dbReference>
<dbReference type="AlphaFoldDB" id="A0A2M6Z396"/>
<evidence type="ECO:0000256" key="3">
    <source>
        <dbReference type="PIRNR" id="PIRNR000124"/>
    </source>
</evidence>
<evidence type="ECO:0000313" key="6">
    <source>
        <dbReference type="Proteomes" id="UP000228777"/>
    </source>
</evidence>
<dbReference type="InterPro" id="IPR001732">
    <property type="entry name" value="UDP-Glc/GDP-Man_DH_N"/>
</dbReference>
<dbReference type="PIRSF" id="PIRSF500136">
    <property type="entry name" value="UDP_ManNAc_DH"/>
    <property type="match status" value="1"/>
</dbReference>
<dbReference type="InterPro" id="IPR036220">
    <property type="entry name" value="UDP-Glc/GDP-Man_DH_C_sf"/>
</dbReference>
<dbReference type="Proteomes" id="UP000228777">
    <property type="component" value="Unassembled WGS sequence"/>
</dbReference>
<comment type="similarity">
    <text evidence="3">Belongs to the UDP-glucose/GDP-mannose dehydrogenase family.</text>
</comment>
<evidence type="ECO:0000256" key="2">
    <source>
        <dbReference type="ARBA" id="ARBA00023027"/>
    </source>
</evidence>
<dbReference type="PANTHER" id="PTHR43491:SF1">
    <property type="entry name" value="UDP-N-ACETYL-D-MANNOSAMINE DEHYDROGENASE"/>
    <property type="match status" value="1"/>
</dbReference>